<evidence type="ECO:0000313" key="13">
    <source>
        <dbReference type="Proteomes" id="UP000188993"/>
    </source>
</evidence>
<dbReference type="PRINTS" id="PR01183">
    <property type="entry name" value="RIBORDTASEM1"/>
</dbReference>
<evidence type="ECO:0000256" key="2">
    <source>
        <dbReference type="ARBA" id="ARBA00012274"/>
    </source>
</evidence>
<dbReference type="GO" id="GO:0005971">
    <property type="term" value="C:ribonucleoside-diphosphate reductase complex"/>
    <property type="evidence" value="ECO:0007669"/>
    <property type="project" value="TreeGrafter"/>
</dbReference>
<name>A0A1S6IRB0_9LACT</name>
<dbReference type="InterPro" id="IPR026459">
    <property type="entry name" value="RNR_1b_NrdE"/>
</dbReference>
<dbReference type="AlphaFoldDB" id="A0A1S6IRB0"/>
<dbReference type="EMBL" id="CP019728">
    <property type="protein sequence ID" value="AQS54074.1"/>
    <property type="molecule type" value="Genomic_DNA"/>
</dbReference>
<keyword evidence="13" id="KW-1185">Reference proteome</keyword>
<feature type="domain" description="Ribonucleotide reductase large subunit" evidence="11">
    <location>
        <begin position="567"/>
        <end position="589"/>
    </location>
</feature>
<dbReference type="UniPathway" id="UPA00326"/>
<keyword evidence="3" id="KW-0021">Allosteric enzyme</keyword>
<keyword evidence="5" id="KW-0067">ATP-binding</keyword>
<evidence type="ECO:0000256" key="7">
    <source>
        <dbReference type="ARBA" id="ARBA00023116"/>
    </source>
</evidence>
<dbReference type="Pfam" id="PF02867">
    <property type="entry name" value="Ribonuc_red_lgC"/>
    <property type="match status" value="1"/>
</dbReference>
<sequence>MHAPKVTKNLKNDNPTYFELNNQLNIPKEGIIQLNKDKESVRAYFLEYVNPNTVFFHNLEEKLDYLVTNDYIESDLLDRYSFDFIKKVFDFIYDKKFRFNTFMGAYKFYQQYALKTNDGNRILERYEDRVAFNALYLGDGDEELVMDLAAEMISQRLQPATPTFLNAGRKRRGELSSCYLISLEDDMNAIGRGINSALQLSKRGGGVGINLTSIRAKNDPIKGIEGAAGGVVPIMKLFEDTFSYANQLGQRQGAGVVYLNVFHPDIVDFLATRKENADEKVRIKTLSLGLVVPDKFYELIKKGEIMYLFSPHDAERVYGKPFSYIDITAEYDNMVNNPLIRKSKINARELETEISNLQNEAGYPYIINIDTANRENPIDGRIIMSNLCSEIFQSMTPSVINDRQEYEVLGTDVICNLASTNVANIMASPDFGKSITVALRALTNVSLKTNTASVPTIENGNKKNHAVGLGAMNLHGYLAKNKIHYGSAESIEFTDLYFMLMNYWTLKASNELAIEKGQTFDGFEKSEYYSGAYFERYQDRIKTRQDIEHLTVAVLFKDIYIPTQADWQALEDSIREFGLFNSYRMAVAPTGSISYVNEATSSIHPLIQKVEERVEGSRGKVYYPAPYLSAETIPYYTSAYDIDQRRIIDVYAAAQKHVDQGMSLTLFTRSEFEQGMYEWKSDSKFLTKKTTRDLNKFRNYAWTKGIKSLYYVRTFTDDAEISSVNECENCSI</sequence>
<evidence type="ECO:0000256" key="4">
    <source>
        <dbReference type="ARBA" id="ARBA00022741"/>
    </source>
</evidence>
<dbReference type="PROSITE" id="PS00089">
    <property type="entry name" value="RIBORED_LARGE"/>
    <property type="match status" value="1"/>
</dbReference>
<dbReference type="Gene3D" id="1.10.1650.20">
    <property type="match status" value="1"/>
</dbReference>
<comment type="similarity">
    <text evidence="1 10">Belongs to the ribonucleoside diphosphate reductase large chain family.</text>
</comment>
<dbReference type="InterPro" id="IPR013509">
    <property type="entry name" value="RNR_lsu_N"/>
</dbReference>
<accession>A0A1S6IRB0</accession>
<dbReference type="NCBIfam" id="TIGR04170">
    <property type="entry name" value="RNR_1b_NrdE"/>
    <property type="match status" value="1"/>
</dbReference>
<comment type="catalytic activity">
    <reaction evidence="9 10">
        <text>a 2'-deoxyribonucleoside 5'-diphosphate + [thioredoxin]-disulfide + H2O = a ribonucleoside 5'-diphosphate + [thioredoxin]-dithiol</text>
        <dbReference type="Rhea" id="RHEA:23252"/>
        <dbReference type="Rhea" id="RHEA-COMP:10698"/>
        <dbReference type="Rhea" id="RHEA-COMP:10700"/>
        <dbReference type="ChEBI" id="CHEBI:15377"/>
        <dbReference type="ChEBI" id="CHEBI:29950"/>
        <dbReference type="ChEBI" id="CHEBI:50058"/>
        <dbReference type="ChEBI" id="CHEBI:57930"/>
        <dbReference type="ChEBI" id="CHEBI:73316"/>
        <dbReference type="EC" id="1.17.4.1"/>
    </reaction>
</comment>
<dbReference type="Proteomes" id="UP000188993">
    <property type="component" value="Chromosome"/>
</dbReference>
<evidence type="ECO:0000259" key="11">
    <source>
        <dbReference type="PROSITE" id="PS00089"/>
    </source>
</evidence>
<dbReference type="RefSeq" id="WP_062471185.1">
    <property type="nucleotide sequence ID" value="NZ_BBYN01000027.1"/>
</dbReference>
<organism evidence="12 13">
    <name type="scientific">Jeotgalibaca dankookensis</name>
    <dbReference type="NCBI Taxonomy" id="708126"/>
    <lineage>
        <taxon>Bacteria</taxon>
        <taxon>Bacillati</taxon>
        <taxon>Bacillota</taxon>
        <taxon>Bacilli</taxon>
        <taxon>Lactobacillales</taxon>
        <taxon>Carnobacteriaceae</taxon>
        <taxon>Jeotgalibaca</taxon>
    </lineage>
</organism>
<dbReference type="PANTHER" id="PTHR11573:SF30">
    <property type="entry name" value="RIBONUCLEOSIDE-DIPHOSPHATE REDUCTASE 2 SUBUNIT ALPHA"/>
    <property type="match status" value="1"/>
</dbReference>
<dbReference type="GO" id="GO:0005524">
    <property type="term" value="F:ATP binding"/>
    <property type="evidence" value="ECO:0007669"/>
    <property type="project" value="UniProtKB-KW"/>
</dbReference>
<evidence type="ECO:0000256" key="6">
    <source>
        <dbReference type="ARBA" id="ARBA00023002"/>
    </source>
</evidence>
<dbReference type="EC" id="1.17.4.1" evidence="2 10"/>
<dbReference type="InterPro" id="IPR008926">
    <property type="entry name" value="RNR_R1-su_N"/>
</dbReference>
<dbReference type="Pfam" id="PF00317">
    <property type="entry name" value="Ribonuc_red_lgN"/>
    <property type="match status" value="1"/>
</dbReference>
<dbReference type="InterPro" id="IPR000788">
    <property type="entry name" value="RNR_lg_C"/>
</dbReference>
<dbReference type="SUPFAM" id="SSF48168">
    <property type="entry name" value="R1 subunit of ribonucleotide reductase, N-terminal domain"/>
    <property type="match status" value="1"/>
</dbReference>
<dbReference type="SMR" id="A0A1S6IRB0"/>
<evidence type="ECO:0000256" key="1">
    <source>
        <dbReference type="ARBA" id="ARBA00010406"/>
    </source>
</evidence>
<dbReference type="KEGG" id="jda:BW727_101709"/>
<dbReference type="PANTHER" id="PTHR11573">
    <property type="entry name" value="RIBONUCLEOSIDE-DIPHOSPHATE REDUCTASE LARGE CHAIN"/>
    <property type="match status" value="1"/>
</dbReference>
<keyword evidence="6 10" id="KW-0560">Oxidoreductase</keyword>
<proteinExistence type="inferred from homology"/>
<reference evidence="12 13" key="1">
    <citation type="journal article" date="2014" name="Int. J. Syst. Evol. Microbiol.">
        <title>Jeotgalibaca dankookensis gen. nov., sp. nov., a member of the family Carnobacteriaceae, isolated from seujeot (Korean traditional food).</title>
        <authorList>
            <person name="Lee D.G."/>
            <person name="Trujillo M.E."/>
            <person name="Kang H."/>
            <person name="Ahn T.Y."/>
        </authorList>
    </citation>
    <scope>NUCLEOTIDE SEQUENCE [LARGE SCALE GENOMIC DNA]</scope>
    <source>
        <strain evidence="12 13">EX-07</strain>
    </source>
</reference>
<dbReference type="InterPro" id="IPR013554">
    <property type="entry name" value="RNR_N"/>
</dbReference>
<dbReference type="InterPro" id="IPR039718">
    <property type="entry name" value="Rrm1"/>
</dbReference>
<keyword evidence="8" id="KW-1015">Disulfide bond</keyword>
<dbReference type="InterPro" id="IPR013346">
    <property type="entry name" value="NrdE_NrdA_C"/>
</dbReference>
<comment type="function">
    <text evidence="10">Provides the precursors necessary for DNA synthesis. Catalyzes the biosynthesis of deoxyribonucleotides from the corresponding ribonucleotides.</text>
</comment>
<evidence type="ECO:0000256" key="9">
    <source>
        <dbReference type="ARBA" id="ARBA00047754"/>
    </source>
</evidence>
<evidence type="ECO:0000256" key="3">
    <source>
        <dbReference type="ARBA" id="ARBA00022533"/>
    </source>
</evidence>
<gene>
    <name evidence="12" type="primary">nrdE2</name>
    <name evidence="12" type="ORF">BW727_101709</name>
</gene>
<dbReference type="STRING" id="708126.BW727_101709"/>
<dbReference type="SUPFAM" id="SSF51998">
    <property type="entry name" value="PFL-like glycyl radical enzymes"/>
    <property type="match status" value="1"/>
</dbReference>
<evidence type="ECO:0000256" key="10">
    <source>
        <dbReference type="RuleBase" id="RU003410"/>
    </source>
</evidence>
<protein>
    <recommendedName>
        <fullName evidence="2 10">Ribonucleoside-diphosphate reductase</fullName>
        <ecNumber evidence="2 10">1.17.4.1</ecNumber>
    </recommendedName>
</protein>
<evidence type="ECO:0000313" key="12">
    <source>
        <dbReference type="EMBL" id="AQS54074.1"/>
    </source>
</evidence>
<dbReference type="GO" id="GO:0004748">
    <property type="term" value="F:ribonucleoside-diphosphate reductase activity, thioredoxin disulfide as acceptor"/>
    <property type="evidence" value="ECO:0007669"/>
    <property type="project" value="UniProtKB-EC"/>
</dbReference>
<evidence type="ECO:0000256" key="8">
    <source>
        <dbReference type="ARBA" id="ARBA00023157"/>
    </source>
</evidence>
<evidence type="ECO:0000256" key="5">
    <source>
        <dbReference type="ARBA" id="ARBA00022840"/>
    </source>
</evidence>
<keyword evidence="4" id="KW-0547">Nucleotide-binding</keyword>
<dbReference type="CDD" id="cd01679">
    <property type="entry name" value="RNR_I"/>
    <property type="match status" value="1"/>
</dbReference>
<dbReference type="OrthoDB" id="9762933at2"/>
<dbReference type="NCBIfam" id="TIGR02506">
    <property type="entry name" value="NrdE_NrdA"/>
    <property type="match status" value="1"/>
</dbReference>
<dbReference type="Pfam" id="PF08343">
    <property type="entry name" value="RNR_N"/>
    <property type="match status" value="1"/>
</dbReference>
<keyword evidence="7 10" id="KW-0215">Deoxyribonucleotide synthesis</keyword>
<dbReference type="GO" id="GO:0009263">
    <property type="term" value="P:deoxyribonucleotide biosynthetic process"/>
    <property type="evidence" value="ECO:0007669"/>
    <property type="project" value="UniProtKB-KW"/>
</dbReference>
<dbReference type="Gene3D" id="3.20.70.20">
    <property type="match status" value="1"/>
</dbReference>